<evidence type="ECO:0000313" key="2">
    <source>
        <dbReference type="Proteomes" id="UP000234681"/>
    </source>
</evidence>
<evidence type="ECO:0000313" key="1">
    <source>
        <dbReference type="EMBL" id="EDL99495.1"/>
    </source>
</evidence>
<name>A6K5S5_RAT</name>
<dbReference type="Proteomes" id="UP000234681">
    <property type="component" value="Chromosome 14"/>
</dbReference>
<organism evidence="1 2">
    <name type="scientific">Rattus norvegicus</name>
    <name type="common">Rat</name>
    <dbReference type="NCBI Taxonomy" id="10116"/>
    <lineage>
        <taxon>Eukaryota</taxon>
        <taxon>Metazoa</taxon>
        <taxon>Chordata</taxon>
        <taxon>Craniata</taxon>
        <taxon>Vertebrata</taxon>
        <taxon>Euteleostomi</taxon>
        <taxon>Mammalia</taxon>
        <taxon>Eutheria</taxon>
        <taxon>Euarchontoglires</taxon>
        <taxon>Glires</taxon>
        <taxon>Rodentia</taxon>
        <taxon>Myomorpha</taxon>
        <taxon>Muroidea</taxon>
        <taxon>Muridae</taxon>
        <taxon>Murinae</taxon>
        <taxon>Rattus</taxon>
    </lineage>
</organism>
<gene>
    <name evidence="1" type="ORF">rCG_37967</name>
</gene>
<accession>A6K5S5</accession>
<reference evidence="2" key="1">
    <citation type="submission" date="2005-09" db="EMBL/GenBank/DDBJ databases">
        <authorList>
            <person name="Mural R.J."/>
            <person name="Li P.W."/>
            <person name="Adams M.D."/>
            <person name="Amanatides P.G."/>
            <person name="Baden-Tillson H."/>
            <person name="Barnstead M."/>
            <person name="Chin S.H."/>
            <person name="Dew I."/>
            <person name="Evans C.A."/>
            <person name="Ferriera S."/>
            <person name="Flanigan M."/>
            <person name="Fosler C."/>
            <person name="Glodek A."/>
            <person name="Gu Z."/>
            <person name="Holt R.A."/>
            <person name="Jennings D."/>
            <person name="Kraft C.L."/>
            <person name="Lu F."/>
            <person name="Nguyen T."/>
            <person name="Nusskern D.R."/>
            <person name="Pfannkoch C.M."/>
            <person name="Sitter C."/>
            <person name="Sutton G.G."/>
            <person name="Venter J.C."/>
            <person name="Wang Z."/>
            <person name="Woodage T."/>
            <person name="Zheng X.H."/>
            <person name="Zhong F."/>
        </authorList>
    </citation>
    <scope>NUCLEOTIDE SEQUENCE [LARGE SCALE GENOMIC DNA]</scope>
    <source>
        <strain>BN</strain>
        <strain evidence="2">Sprague-Dawley</strain>
    </source>
</reference>
<proteinExistence type="predicted"/>
<sequence length="61" mass="6830">MCTSHVKYMRMKIKPNTVLGRGCDKGTTHIVYSVVNKSLVRSLLVQGMLGWLAMVYTAQTL</sequence>
<dbReference type="AlphaFoldDB" id="A6K5S5"/>
<protein>
    <submittedName>
        <fullName evidence="1">RCG37967</fullName>
    </submittedName>
</protein>
<dbReference type="EMBL" id="CH474022">
    <property type="protein sequence ID" value="EDL99495.1"/>
    <property type="molecule type" value="Genomic_DNA"/>
</dbReference>